<keyword evidence="3 6" id="KW-0862">Zinc</keyword>
<accession>A0A0H3C967</accession>
<dbReference type="InterPro" id="IPR002328">
    <property type="entry name" value="ADH_Zn_CS"/>
</dbReference>
<dbReference type="CDD" id="cd08278">
    <property type="entry name" value="benzyl_alcohol_DH"/>
    <property type="match status" value="1"/>
</dbReference>
<dbReference type="PROSITE" id="PS00059">
    <property type="entry name" value="ADH_ZINC"/>
    <property type="match status" value="1"/>
</dbReference>
<dbReference type="SMART" id="SM00829">
    <property type="entry name" value="PKS_ER"/>
    <property type="match status" value="1"/>
</dbReference>
<protein>
    <submittedName>
        <fullName evidence="8">Aryl-alcohol dehydrogenase</fullName>
        <ecNumber evidence="8">1.1.1.90</ecNumber>
    </submittedName>
</protein>
<dbReference type="AlphaFoldDB" id="A0A0H3C967"/>
<evidence type="ECO:0000256" key="1">
    <source>
        <dbReference type="ARBA" id="ARBA00001947"/>
    </source>
</evidence>
<evidence type="ECO:0000256" key="2">
    <source>
        <dbReference type="ARBA" id="ARBA00022723"/>
    </source>
</evidence>
<dbReference type="RefSeq" id="WP_010920254.1">
    <property type="nucleotide sequence ID" value="NC_011916.1"/>
</dbReference>
<organism evidence="8 9">
    <name type="scientific">Caulobacter vibrioides (strain NA1000 / CB15N)</name>
    <name type="common">Caulobacter crescentus</name>
    <dbReference type="NCBI Taxonomy" id="565050"/>
    <lineage>
        <taxon>Bacteria</taxon>
        <taxon>Pseudomonadati</taxon>
        <taxon>Pseudomonadota</taxon>
        <taxon>Alphaproteobacteria</taxon>
        <taxon>Caulobacterales</taxon>
        <taxon>Caulobacteraceae</taxon>
        <taxon>Caulobacter</taxon>
    </lineage>
</organism>
<dbReference type="GeneID" id="7330631"/>
<comment type="similarity">
    <text evidence="6">Belongs to the zinc-containing alcohol dehydrogenase family.</text>
</comment>
<dbReference type="PANTHER" id="PTHR43880">
    <property type="entry name" value="ALCOHOL DEHYDROGENASE"/>
    <property type="match status" value="1"/>
</dbReference>
<dbReference type="EC" id="1.1.1.90" evidence="8"/>
<keyword evidence="5" id="KW-0520">NAD</keyword>
<dbReference type="Pfam" id="PF00107">
    <property type="entry name" value="ADH_zinc_N"/>
    <property type="match status" value="1"/>
</dbReference>
<evidence type="ECO:0000256" key="3">
    <source>
        <dbReference type="ARBA" id="ARBA00022833"/>
    </source>
</evidence>
<dbReference type="InterPro" id="IPR036291">
    <property type="entry name" value="NAD(P)-bd_dom_sf"/>
</dbReference>
<keyword evidence="9" id="KW-1185">Reference proteome</keyword>
<gene>
    <name evidence="8" type="ordered locus">CCNA_02479</name>
</gene>
<evidence type="ECO:0000256" key="4">
    <source>
        <dbReference type="ARBA" id="ARBA00023002"/>
    </source>
</evidence>
<reference evidence="8 9" key="1">
    <citation type="journal article" date="2010" name="J. Bacteriol.">
        <title>The genetic basis of laboratory adaptation in Caulobacter crescentus.</title>
        <authorList>
            <person name="Marks M.E."/>
            <person name="Castro-Rojas C.M."/>
            <person name="Teiling C."/>
            <person name="Du L."/>
            <person name="Kapatral V."/>
            <person name="Walunas T.L."/>
            <person name="Crosson S."/>
        </authorList>
    </citation>
    <scope>NUCLEOTIDE SEQUENCE [LARGE SCALE GENOMIC DNA]</scope>
    <source>
        <strain evidence="9">NA1000 / CB15N</strain>
    </source>
</reference>
<dbReference type="PANTHER" id="PTHR43880:SF12">
    <property type="entry name" value="ALCOHOL DEHYDROGENASE CLASS-3"/>
    <property type="match status" value="1"/>
</dbReference>
<dbReference type="SMR" id="A0A0H3C967"/>
<name>A0A0H3C967_CAUVN</name>
<dbReference type="InterPro" id="IPR020843">
    <property type="entry name" value="ER"/>
</dbReference>
<evidence type="ECO:0000259" key="7">
    <source>
        <dbReference type="SMART" id="SM00829"/>
    </source>
</evidence>
<dbReference type="InterPro" id="IPR013149">
    <property type="entry name" value="ADH-like_C"/>
</dbReference>
<dbReference type="PATRIC" id="fig|565050.3.peg.2433"/>
<dbReference type="Gene3D" id="3.90.180.10">
    <property type="entry name" value="Medium-chain alcohol dehydrogenases, catalytic domain"/>
    <property type="match status" value="1"/>
</dbReference>
<dbReference type="SUPFAM" id="SSF50129">
    <property type="entry name" value="GroES-like"/>
    <property type="match status" value="1"/>
</dbReference>
<evidence type="ECO:0000313" key="8">
    <source>
        <dbReference type="EMBL" id="ACL95944.1"/>
    </source>
</evidence>
<dbReference type="Pfam" id="PF08240">
    <property type="entry name" value="ADH_N"/>
    <property type="match status" value="1"/>
</dbReference>
<dbReference type="OrthoDB" id="9770544at2"/>
<keyword evidence="2 6" id="KW-0479">Metal-binding</keyword>
<dbReference type="PhylomeDB" id="A0A0H3C967"/>
<dbReference type="InterPro" id="IPR013154">
    <property type="entry name" value="ADH-like_N"/>
</dbReference>
<dbReference type="HOGENOM" id="CLU_026673_14_1_5"/>
<keyword evidence="4 8" id="KW-0560">Oxidoreductase</keyword>
<dbReference type="Proteomes" id="UP000001364">
    <property type="component" value="Chromosome"/>
</dbReference>
<evidence type="ECO:0000256" key="5">
    <source>
        <dbReference type="ARBA" id="ARBA00023027"/>
    </source>
</evidence>
<dbReference type="GO" id="GO:0046294">
    <property type="term" value="P:formaldehyde catabolic process"/>
    <property type="evidence" value="ECO:0007669"/>
    <property type="project" value="TreeGrafter"/>
</dbReference>
<dbReference type="GO" id="GO:0008270">
    <property type="term" value="F:zinc ion binding"/>
    <property type="evidence" value="ECO:0007669"/>
    <property type="project" value="InterPro"/>
</dbReference>
<dbReference type="InterPro" id="IPR011032">
    <property type="entry name" value="GroES-like_sf"/>
</dbReference>
<dbReference type="GO" id="GO:0005829">
    <property type="term" value="C:cytosol"/>
    <property type="evidence" value="ECO:0007669"/>
    <property type="project" value="TreeGrafter"/>
</dbReference>
<evidence type="ECO:0000256" key="6">
    <source>
        <dbReference type="RuleBase" id="RU361277"/>
    </source>
</evidence>
<dbReference type="RefSeq" id="YP_002517852.1">
    <property type="nucleotide sequence ID" value="NC_011916.1"/>
</dbReference>
<dbReference type="GO" id="GO:0051903">
    <property type="term" value="F:S-(hydroxymethyl)glutathione dehydrogenase [NAD(P)+] activity"/>
    <property type="evidence" value="ECO:0007669"/>
    <property type="project" value="TreeGrafter"/>
</dbReference>
<evidence type="ECO:0000313" key="9">
    <source>
        <dbReference type="Proteomes" id="UP000001364"/>
    </source>
</evidence>
<dbReference type="SUPFAM" id="SSF51735">
    <property type="entry name" value="NAD(P)-binding Rossmann-fold domains"/>
    <property type="match status" value="1"/>
</dbReference>
<dbReference type="GO" id="GO:0018456">
    <property type="term" value="F:aryl-alcohol dehydrogenase (NAD+) activity"/>
    <property type="evidence" value="ECO:0007669"/>
    <property type="project" value="UniProtKB-EC"/>
</dbReference>
<dbReference type="FunFam" id="3.40.50.720:FF:000003">
    <property type="entry name" value="S-(hydroxymethyl)glutathione dehydrogenase"/>
    <property type="match status" value="1"/>
</dbReference>
<dbReference type="KEGG" id="ccs:CCNA_02479"/>
<sequence>MQVTAAVTRSPSGPFSLEALDIEPPRAGEILVRVVATGVCHTDMVMRDQHLPTPQPVVLGHEGAGVVEQVGPGVAKVAVGDHVVMTFNSCGRCPSCSDHAPTYCHEFFPRNFMGAREDGSSGLSKGSEVIHANIFGQSSFATYALCHERNAVKVDKTAPLERLGPLGCGVMTGAGAVMNALKVPAGRSLVVFGAGAVGLSAVLAAKAIGAGPIIAIDINPERLALALELGADHALNGAEGGVVEKIQAITGTGAHFSIDTTANLKVMRQAVDCLGARGVCGLVGASKMGDELPLDAVSVMSGGKVVRGVVEGDADPDVFIPELIALHLAGRFPFDRLIQFYPLAEINQAVSDGETGRVIKPVVRMS</sequence>
<comment type="cofactor">
    <cofactor evidence="1 6">
        <name>Zn(2+)</name>
        <dbReference type="ChEBI" id="CHEBI:29105"/>
    </cofactor>
</comment>
<dbReference type="Gene3D" id="3.40.50.720">
    <property type="entry name" value="NAD(P)-binding Rossmann-like Domain"/>
    <property type="match status" value="1"/>
</dbReference>
<dbReference type="EMBL" id="CP001340">
    <property type="protein sequence ID" value="ACL95944.1"/>
    <property type="molecule type" value="Genomic_DNA"/>
</dbReference>
<proteinExistence type="inferred from homology"/>
<feature type="domain" description="Enoyl reductase (ER)" evidence="7">
    <location>
        <begin position="13"/>
        <end position="363"/>
    </location>
</feature>